<evidence type="ECO:0000256" key="8">
    <source>
        <dbReference type="ARBA" id="ARBA00022679"/>
    </source>
</evidence>
<keyword evidence="10 16" id="KW-0418">Kinase</keyword>
<comment type="cofactor">
    <cofactor evidence="2">
        <name>K(+)</name>
        <dbReference type="ChEBI" id="CHEBI:29103"/>
    </cofactor>
</comment>
<evidence type="ECO:0000256" key="7">
    <source>
        <dbReference type="ARBA" id="ARBA00022490"/>
    </source>
</evidence>
<evidence type="ECO:0000256" key="9">
    <source>
        <dbReference type="ARBA" id="ARBA00022741"/>
    </source>
</evidence>
<comment type="pathway">
    <text evidence="4 16">Cofactor biosynthesis; coenzyme A biosynthesis; CoA from (R)-pantothenate: step 1/5.</text>
</comment>
<organism evidence="17 18">
    <name type="scientific">Noviherbaspirillum humi</name>
    <dbReference type="NCBI Taxonomy" id="1688639"/>
    <lineage>
        <taxon>Bacteria</taxon>
        <taxon>Pseudomonadati</taxon>
        <taxon>Pseudomonadota</taxon>
        <taxon>Betaproteobacteria</taxon>
        <taxon>Burkholderiales</taxon>
        <taxon>Oxalobacteraceae</taxon>
        <taxon>Noviherbaspirillum</taxon>
    </lineage>
</organism>
<evidence type="ECO:0000313" key="18">
    <source>
        <dbReference type="Proteomes" id="UP000198284"/>
    </source>
</evidence>
<feature type="active site" description="Proton acceptor" evidence="16">
    <location>
        <position position="113"/>
    </location>
</feature>
<dbReference type="GO" id="GO:0005737">
    <property type="term" value="C:cytoplasm"/>
    <property type="evidence" value="ECO:0007669"/>
    <property type="project" value="UniProtKB-SubCell"/>
</dbReference>
<name>A0A239CEF0_9BURK</name>
<feature type="binding site" evidence="16">
    <location>
        <position position="137"/>
    </location>
    <ligand>
        <name>ATP</name>
        <dbReference type="ChEBI" id="CHEBI:30616"/>
    </ligand>
</feature>
<dbReference type="CDD" id="cd24015">
    <property type="entry name" value="ASKHA_NBD_PanK-III"/>
    <property type="match status" value="1"/>
</dbReference>
<dbReference type="SUPFAM" id="SSF53067">
    <property type="entry name" value="Actin-like ATPase domain"/>
    <property type="match status" value="2"/>
</dbReference>
<dbReference type="PANTHER" id="PTHR34265">
    <property type="entry name" value="TYPE III PANTOTHENATE KINASE"/>
    <property type="match status" value="1"/>
</dbReference>
<dbReference type="PANTHER" id="PTHR34265:SF1">
    <property type="entry name" value="TYPE III PANTOTHENATE KINASE"/>
    <property type="match status" value="1"/>
</dbReference>
<keyword evidence="13 16" id="KW-0173">Coenzyme A biosynthesis</keyword>
<keyword evidence="8 16" id="KW-0808">Transferase</keyword>
<reference evidence="17 18" key="1">
    <citation type="submission" date="2017-06" db="EMBL/GenBank/DDBJ databases">
        <authorList>
            <person name="Kim H.J."/>
            <person name="Triplett B.A."/>
        </authorList>
    </citation>
    <scope>NUCLEOTIDE SEQUENCE [LARGE SCALE GENOMIC DNA]</scope>
    <source>
        <strain evidence="17 18">U15</strain>
    </source>
</reference>
<keyword evidence="11 16" id="KW-0067">ATP-binding</keyword>
<evidence type="ECO:0000256" key="10">
    <source>
        <dbReference type="ARBA" id="ARBA00022777"/>
    </source>
</evidence>
<protein>
    <recommendedName>
        <fullName evidence="15 16">Type III pantothenate kinase</fullName>
        <ecNumber evidence="6 16">2.7.1.33</ecNumber>
    </recommendedName>
    <alternativeName>
        <fullName evidence="16">PanK-III</fullName>
    </alternativeName>
    <alternativeName>
        <fullName evidence="16">Pantothenic acid kinase</fullName>
    </alternativeName>
</protein>
<accession>A0A239CEF0</accession>
<dbReference type="Gene3D" id="3.30.420.40">
    <property type="match status" value="2"/>
</dbReference>
<evidence type="ECO:0000256" key="6">
    <source>
        <dbReference type="ARBA" id="ARBA00012102"/>
    </source>
</evidence>
<dbReference type="Proteomes" id="UP000198284">
    <property type="component" value="Unassembled WGS sequence"/>
</dbReference>
<evidence type="ECO:0000256" key="11">
    <source>
        <dbReference type="ARBA" id="ARBA00022840"/>
    </source>
</evidence>
<comment type="subunit">
    <text evidence="5 16">Homodimer.</text>
</comment>
<keyword evidence="18" id="KW-1185">Reference proteome</keyword>
<evidence type="ECO:0000313" key="17">
    <source>
        <dbReference type="EMBL" id="SNS17844.1"/>
    </source>
</evidence>
<comment type="subcellular location">
    <subcellularLocation>
        <location evidence="3 16">Cytoplasm</location>
    </subcellularLocation>
</comment>
<dbReference type="NCBIfam" id="TIGR00671">
    <property type="entry name" value="baf"/>
    <property type="match status" value="1"/>
</dbReference>
<evidence type="ECO:0000256" key="16">
    <source>
        <dbReference type="HAMAP-Rule" id="MF_01274"/>
    </source>
</evidence>
<evidence type="ECO:0000256" key="12">
    <source>
        <dbReference type="ARBA" id="ARBA00022958"/>
    </source>
</evidence>
<dbReference type="GO" id="GO:0005524">
    <property type="term" value="F:ATP binding"/>
    <property type="evidence" value="ECO:0007669"/>
    <property type="project" value="UniProtKB-UniRule"/>
</dbReference>
<dbReference type="AlphaFoldDB" id="A0A239CEF0"/>
<feature type="binding site" evidence="16">
    <location>
        <position position="104"/>
    </location>
    <ligand>
        <name>substrate</name>
    </ligand>
</feature>
<keyword evidence="9 16" id="KW-0547">Nucleotide-binding</keyword>
<feature type="binding site" evidence="16">
    <location>
        <begin position="111"/>
        <end position="114"/>
    </location>
    <ligand>
        <name>substrate</name>
    </ligand>
</feature>
<sequence>MSMLLLIDAGNTRVKWALLPLAGMAERPLGDWSSSGHALHAEVPSLVQAWRGRGISRVLASNVAGAAMRERLQAAVDEANKGGPPTPVAWFSSRARLAGVVNRYRNPAQLGCDRFASAIGAHALYPDEPLVVATCGTATTVDAVTADGAFLGGMILPGLGLMASSLARNTAQLPEVAEHLADDQPFADHTDAAIVSGCLAAQAGAIERGVKAHQQMAGGRPVRCLLSGGAATLIQPHLAVPATRVDNLVLIGLQAVARDDKPC</sequence>
<evidence type="ECO:0000256" key="13">
    <source>
        <dbReference type="ARBA" id="ARBA00022993"/>
    </source>
</evidence>
<proteinExistence type="inferred from homology"/>
<feature type="binding site" evidence="16">
    <location>
        <position position="190"/>
    </location>
    <ligand>
        <name>substrate</name>
    </ligand>
</feature>
<evidence type="ECO:0000256" key="14">
    <source>
        <dbReference type="ARBA" id="ARBA00038036"/>
    </source>
</evidence>
<dbReference type="EC" id="2.7.1.33" evidence="6 16"/>
<dbReference type="EMBL" id="FZOT01000001">
    <property type="protein sequence ID" value="SNS17844.1"/>
    <property type="molecule type" value="Genomic_DNA"/>
</dbReference>
<evidence type="ECO:0000256" key="4">
    <source>
        <dbReference type="ARBA" id="ARBA00005225"/>
    </source>
</evidence>
<evidence type="ECO:0000256" key="2">
    <source>
        <dbReference type="ARBA" id="ARBA00001958"/>
    </source>
</evidence>
<comment type="catalytic activity">
    <reaction evidence="1 16">
        <text>(R)-pantothenate + ATP = (R)-4'-phosphopantothenate + ADP + H(+)</text>
        <dbReference type="Rhea" id="RHEA:16373"/>
        <dbReference type="ChEBI" id="CHEBI:10986"/>
        <dbReference type="ChEBI" id="CHEBI:15378"/>
        <dbReference type="ChEBI" id="CHEBI:29032"/>
        <dbReference type="ChEBI" id="CHEBI:30616"/>
        <dbReference type="ChEBI" id="CHEBI:456216"/>
        <dbReference type="EC" id="2.7.1.33"/>
    </reaction>
</comment>
<evidence type="ECO:0000256" key="1">
    <source>
        <dbReference type="ARBA" id="ARBA00001206"/>
    </source>
</evidence>
<evidence type="ECO:0000256" key="15">
    <source>
        <dbReference type="ARBA" id="ARBA00040883"/>
    </source>
</evidence>
<dbReference type="UniPathway" id="UPA00241">
    <property type="reaction ID" value="UER00352"/>
</dbReference>
<dbReference type="InterPro" id="IPR004619">
    <property type="entry name" value="Type_III_PanK"/>
</dbReference>
<gene>
    <name evidence="16" type="primary">coaX</name>
    <name evidence="17" type="ORF">SAMN06265795_101381</name>
</gene>
<evidence type="ECO:0000256" key="5">
    <source>
        <dbReference type="ARBA" id="ARBA00011738"/>
    </source>
</evidence>
<keyword evidence="7 16" id="KW-0963">Cytoplasm</keyword>
<keyword evidence="12 16" id="KW-0630">Potassium</keyword>
<dbReference type="Pfam" id="PF03309">
    <property type="entry name" value="Pan_kinase"/>
    <property type="match status" value="1"/>
</dbReference>
<feature type="binding site" evidence="16">
    <location>
        <begin position="8"/>
        <end position="15"/>
    </location>
    <ligand>
        <name>ATP</name>
        <dbReference type="ChEBI" id="CHEBI:30616"/>
    </ligand>
</feature>
<evidence type="ECO:0000256" key="3">
    <source>
        <dbReference type="ARBA" id="ARBA00004496"/>
    </source>
</evidence>
<dbReference type="InterPro" id="IPR043129">
    <property type="entry name" value="ATPase_NBD"/>
</dbReference>
<comment type="caution">
    <text evidence="16">Lacks conserved residue(s) required for the propagation of feature annotation.</text>
</comment>
<comment type="similarity">
    <text evidence="14 16">Belongs to the type III pantothenate kinase family.</text>
</comment>
<comment type="function">
    <text evidence="16">Catalyzes the phosphorylation of pantothenate (Pan), the first step in CoA biosynthesis.</text>
</comment>
<dbReference type="HAMAP" id="MF_01274">
    <property type="entry name" value="Pantothen_kinase_3"/>
    <property type="match status" value="1"/>
</dbReference>
<dbReference type="GO" id="GO:0015937">
    <property type="term" value="P:coenzyme A biosynthetic process"/>
    <property type="evidence" value="ECO:0007669"/>
    <property type="project" value="UniProtKB-UniRule"/>
</dbReference>
<comment type="cofactor">
    <cofactor evidence="16">
        <name>NH4(+)</name>
        <dbReference type="ChEBI" id="CHEBI:28938"/>
    </cofactor>
    <cofactor evidence="16">
        <name>K(+)</name>
        <dbReference type="ChEBI" id="CHEBI:29103"/>
    </cofactor>
    <text evidence="16">A monovalent cation. Ammonium or potassium.</text>
</comment>
<dbReference type="GO" id="GO:0004594">
    <property type="term" value="F:pantothenate kinase activity"/>
    <property type="evidence" value="ECO:0007669"/>
    <property type="project" value="UniProtKB-UniRule"/>
</dbReference>